<proteinExistence type="predicted"/>
<evidence type="ECO:0000313" key="1">
    <source>
        <dbReference type="EMBL" id="KWV54053.1"/>
    </source>
</evidence>
<accession>A0A109JRY4</accession>
<sequence length="102" mass="12195">MAGRQNRDRFELRRQSDDLVYTFVRQTSTDGTVGYQRQDQDFWIERRKDWGWVAWDRASQSCTGRPWNMLPADQREHPPEGDWVSRKGPKSYVYSLVYVHSP</sequence>
<dbReference type="RefSeq" id="WP_066508438.1">
    <property type="nucleotide sequence ID" value="NZ_LNCU01000073.1"/>
</dbReference>
<keyword evidence="2" id="KW-1185">Reference proteome</keyword>
<name>A0A109JRY4_9BRAD</name>
<reference evidence="1 2" key="1">
    <citation type="submission" date="2015-11" db="EMBL/GenBank/DDBJ databases">
        <title>Draft Genome Sequence of the Strain BR 10303 (Bradyrhizobium sp.) isolated from nodules of Centrolobium paraense.</title>
        <authorList>
            <person name="Zelli J.E."/>
            <person name="Simoes-Araujo J.L."/>
            <person name="Barauna A.C."/>
            <person name="Silva K."/>
        </authorList>
    </citation>
    <scope>NUCLEOTIDE SEQUENCE [LARGE SCALE GENOMIC DNA]</scope>
    <source>
        <strain evidence="1 2">BR 10303</strain>
    </source>
</reference>
<dbReference type="AlphaFoldDB" id="A0A109JRY4"/>
<dbReference type="OrthoDB" id="513827at2"/>
<comment type="caution">
    <text evidence="1">The sequence shown here is derived from an EMBL/GenBank/DDBJ whole genome shotgun (WGS) entry which is preliminary data.</text>
</comment>
<organism evidence="1 2">
    <name type="scientific">Bradyrhizobium macuxiense</name>
    <dbReference type="NCBI Taxonomy" id="1755647"/>
    <lineage>
        <taxon>Bacteria</taxon>
        <taxon>Pseudomonadati</taxon>
        <taxon>Pseudomonadota</taxon>
        <taxon>Alphaproteobacteria</taxon>
        <taxon>Hyphomicrobiales</taxon>
        <taxon>Nitrobacteraceae</taxon>
        <taxon>Bradyrhizobium</taxon>
    </lineage>
</organism>
<protein>
    <submittedName>
        <fullName evidence="1">Uncharacterized protein</fullName>
    </submittedName>
</protein>
<evidence type="ECO:0000313" key="2">
    <source>
        <dbReference type="Proteomes" id="UP000057737"/>
    </source>
</evidence>
<dbReference type="Proteomes" id="UP000057737">
    <property type="component" value="Unassembled WGS sequence"/>
</dbReference>
<dbReference type="EMBL" id="LNCU01000073">
    <property type="protein sequence ID" value="KWV54053.1"/>
    <property type="molecule type" value="Genomic_DNA"/>
</dbReference>
<gene>
    <name evidence="1" type="ORF">AS156_07390</name>
</gene>